<accession>A0AAP0RDM2</accession>
<dbReference type="AlphaFoldDB" id="A0AAP0RDM2"/>
<dbReference type="InterPro" id="IPR045026">
    <property type="entry name" value="LIMYB"/>
</dbReference>
<dbReference type="Pfam" id="PF12776">
    <property type="entry name" value="Myb_DNA-bind_3"/>
    <property type="match status" value="1"/>
</dbReference>
<gene>
    <name evidence="3" type="ORF">L1049_023188</name>
</gene>
<sequence>MTNKKESFSRRPQRTRGLPNRSTASSFLPAKPENKKWEGDNSSIESMMSTNNDGDYGSWWPTPLEETFMKLMIKLRNKKGETKCKYWRLMKRRMRKKCGVDFSTTELQNKDESLKKHYAEVSALLQQMGLRWEDCLASEEFWGKFLQGKPWSGSADAQFPLMMPSKQLVLNAKSPWVWLVAFPFQ</sequence>
<dbReference type="EMBL" id="JBBPBK010000011">
    <property type="protein sequence ID" value="KAK9275914.1"/>
    <property type="molecule type" value="Genomic_DNA"/>
</dbReference>
<protein>
    <recommendedName>
        <fullName evidence="2">Myb/SANT-like domain-containing protein</fullName>
    </recommendedName>
</protein>
<evidence type="ECO:0000313" key="3">
    <source>
        <dbReference type="EMBL" id="KAK9275914.1"/>
    </source>
</evidence>
<evidence type="ECO:0000313" key="4">
    <source>
        <dbReference type="Proteomes" id="UP001415857"/>
    </source>
</evidence>
<evidence type="ECO:0000256" key="1">
    <source>
        <dbReference type="SAM" id="MobiDB-lite"/>
    </source>
</evidence>
<reference evidence="3 4" key="1">
    <citation type="journal article" date="2024" name="Plant J.">
        <title>Genome sequences and population genomics reveal climatic adaptation and genomic divergence between two closely related sweetgum species.</title>
        <authorList>
            <person name="Xu W.Q."/>
            <person name="Ren C.Q."/>
            <person name="Zhang X.Y."/>
            <person name="Comes H.P."/>
            <person name="Liu X.H."/>
            <person name="Li Y.G."/>
            <person name="Kettle C.J."/>
            <person name="Jalonen R."/>
            <person name="Gaisberger H."/>
            <person name="Ma Y.Z."/>
            <person name="Qiu Y.X."/>
        </authorList>
    </citation>
    <scope>NUCLEOTIDE SEQUENCE [LARGE SCALE GENOMIC DNA]</scope>
    <source>
        <strain evidence="3">Hangzhou</strain>
    </source>
</reference>
<dbReference type="PANTHER" id="PTHR47584">
    <property type="match status" value="1"/>
</dbReference>
<feature type="domain" description="Myb/SANT-like" evidence="2">
    <location>
        <begin position="60"/>
        <end position="134"/>
    </location>
</feature>
<keyword evidence="4" id="KW-1185">Reference proteome</keyword>
<evidence type="ECO:0000259" key="2">
    <source>
        <dbReference type="Pfam" id="PF12776"/>
    </source>
</evidence>
<dbReference type="PANTHER" id="PTHR47584:SF14">
    <property type="entry name" value="L10-INTERACTING MYB DOMAIN-CONTAINING PROTEIN-LIKE"/>
    <property type="match status" value="1"/>
</dbReference>
<organism evidence="3 4">
    <name type="scientific">Liquidambar formosana</name>
    <name type="common">Formosan gum</name>
    <dbReference type="NCBI Taxonomy" id="63359"/>
    <lineage>
        <taxon>Eukaryota</taxon>
        <taxon>Viridiplantae</taxon>
        <taxon>Streptophyta</taxon>
        <taxon>Embryophyta</taxon>
        <taxon>Tracheophyta</taxon>
        <taxon>Spermatophyta</taxon>
        <taxon>Magnoliopsida</taxon>
        <taxon>eudicotyledons</taxon>
        <taxon>Gunneridae</taxon>
        <taxon>Pentapetalae</taxon>
        <taxon>Saxifragales</taxon>
        <taxon>Altingiaceae</taxon>
        <taxon>Liquidambar</taxon>
    </lineage>
</organism>
<comment type="caution">
    <text evidence="3">The sequence shown here is derived from an EMBL/GenBank/DDBJ whole genome shotgun (WGS) entry which is preliminary data.</text>
</comment>
<proteinExistence type="predicted"/>
<name>A0AAP0RDM2_LIQFO</name>
<feature type="region of interest" description="Disordered" evidence="1">
    <location>
        <begin position="1"/>
        <end position="48"/>
    </location>
</feature>
<dbReference type="Proteomes" id="UP001415857">
    <property type="component" value="Unassembled WGS sequence"/>
</dbReference>
<dbReference type="InterPro" id="IPR024752">
    <property type="entry name" value="Myb/SANT-like_dom"/>
</dbReference>